<keyword evidence="3" id="KW-1185">Reference proteome</keyword>
<dbReference type="AlphaFoldDB" id="A0A9X6NFZ1"/>
<evidence type="ECO:0000313" key="2">
    <source>
        <dbReference type="EMBL" id="OWA53252.1"/>
    </source>
</evidence>
<organism evidence="2 3">
    <name type="scientific">Hypsibius exemplaris</name>
    <name type="common">Freshwater tardigrade</name>
    <dbReference type="NCBI Taxonomy" id="2072580"/>
    <lineage>
        <taxon>Eukaryota</taxon>
        <taxon>Metazoa</taxon>
        <taxon>Ecdysozoa</taxon>
        <taxon>Tardigrada</taxon>
        <taxon>Eutardigrada</taxon>
        <taxon>Parachela</taxon>
        <taxon>Hypsibioidea</taxon>
        <taxon>Hypsibiidae</taxon>
        <taxon>Hypsibius</taxon>
    </lineage>
</organism>
<feature type="transmembrane region" description="Helical" evidence="1">
    <location>
        <begin position="412"/>
        <end position="432"/>
    </location>
</feature>
<feature type="transmembrane region" description="Helical" evidence="1">
    <location>
        <begin position="201"/>
        <end position="229"/>
    </location>
</feature>
<gene>
    <name evidence="2" type="ORF">BV898_17686</name>
</gene>
<feature type="transmembrane region" description="Helical" evidence="1">
    <location>
        <begin position="294"/>
        <end position="315"/>
    </location>
</feature>
<reference evidence="3" key="1">
    <citation type="submission" date="2017-01" db="EMBL/GenBank/DDBJ databases">
        <title>Comparative genomics of anhydrobiosis in the tardigrade Hypsibius dujardini.</title>
        <authorList>
            <person name="Yoshida Y."/>
            <person name="Koutsovoulos G."/>
            <person name="Laetsch D."/>
            <person name="Stevens L."/>
            <person name="Kumar S."/>
            <person name="Horikawa D."/>
            <person name="Ishino K."/>
            <person name="Komine S."/>
            <person name="Tomita M."/>
            <person name="Blaxter M."/>
            <person name="Arakawa K."/>
        </authorList>
    </citation>
    <scope>NUCLEOTIDE SEQUENCE [LARGE SCALE GENOMIC DNA]</scope>
    <source>
        <strain evidence="3">Z151</strain>
    </source>
</reference>
<dbReference type="Proteomes" id="UP000192578">
    <property type="component" value="Unassembled WGS sequence"/>
</dbReference>
<keyword evidence="1" id="KW-0472">Membrane</keyword>
<name>A0A9X6NFZ1_HYPEX</name>
<comment type="caution">
    <text evidence="2">The sequence shown here is derived from an EMBL/GenBank/DDBJ whole genome shotgun (WGS) entry which is preliminary data.</text>
</comment>
<feature type="transmembrane region" description="Helical" evidence="1">
    <location>
        <begin position="44"/>
        <end position="71"/>
    </location>
</feature>
<accession>A0A9X6NFZ1</accession>
<dbReference type="EMBL" id="MTYJ01000310">
    <property type="protein sequence ID" value="OWA53252.1"/>
    <property type="molecule type" value="Genomic_DNA"/>
</dbReference>
<sequence length="465" mass="51605">MGALKGHGEPCGNAMHVQTTLLTSLGLIPIINGTKSKFFNKLPYFTTVVIIIGCTVLFAAQLGMVIHAIFITDDPNEPQDFKLKVNSTMQLLTDLTYGLMCLRAIAVLSFLAKHRRAWGTLVKRANNVIQKISMRDSSYPIFSEVWRKTSLLAAVLISVAVLLVECCSWSDEFLYKYDNQSIFATNALAPLPLNFPVWPYILLWTIFVTVPFVVSLQLSACLMIFGQILTDSIRVMTKKLEDLIDIAKFDYDENQVDRSFDDLAVKCAATTKAVEETIVLHLSVVHFSDALNSVFGGLFCAGYCLDVLMLLSYVVGLLAGAVKEADVTDVVENTFGALIFCVFCVVFYTPLIMAYEQGIKFNQTFSRLSNSLLPISRTAAGRSLFTLLQIYADGNTEPLIEFHGAELIHVTRVFVVKTFAFTASLAVVAYRIMSKQRAEQMIADAMAMMDTHLQIHDGHNGTTHH</sequence>
<protein>
    <submittedName>
        <fullName evidence="2">Uncharacterized protein</fullName>
    </submittedName>
</protein>
<evidence type="ECO:0000313" key="3">
    <source>
        <dbReference type="Proteomes" id="UP000192578"/>
    </source>
</evidence>
<keyword evidence="1" id="KW-0812">Transmembrane</keyword>
<feature type="transmembrane region" description="Helical" evidence="1">
    <location>
        <begin position="91"/>
        <end position="111"/>
    </location>
</feature>
<keyword evidence="1" id="KW-1133">Transmembrane helix</keyword>
<feature type="transmembrane region" description="Helical" evidence="1">
    <location>
        <begin position="151"/>
        <end position="171"/>
    </location>
</feature>
<proteinExistence type="predicted"/>
<evidence type="ECO:0000256" key="1">
    <source>
        <dbReference type="SAM" id="Phobius"/>
    </source>
</evidence>
<feature type="transmembrane region" description="Helical" evidence="1">
    <location>
        <begin position="335"/>
        <end position="355"/>
    </location>
</feature>